<keyword evidence="1" id="KW-0479">Metal-binding</keyword>
<dbReference type="InterPro" id="IPR005630">
    <property type="entry name" value="Terpene_synthase_metal-bd"/>
</dbReference>
<comment type="caution">
    <text evidence="3">The sequence shown here is derived from an EMBL/GenBank/DDBJ whole genome shotgun (WGS) entry which is preliminary data.</text>
</comment>
<dbReference type="GO" id="GO:0016114">
    <property type="term" value="P:terpenoid biosynthetic process"/>
    <property type="evidence" value="ECO:0007669"/>
    <property type="project" value="InterPro"/>
</dbReference>
<dbReference type="GO" id="GO:0010333">
    <property type="term" value="F:terpene synthase activity"/>
    <property type="evidence" value="ECO:0007669"/>
    <property type="project" value="InterPro"/>
</dbReference>
<evidence type="ECO:0000259" key="2">
    <source>
        <dbReference type="Pfam" id="PF03936"/>
    </source>
</evidence>
<evidence type="ECO:0000313" key="3">
    <source>
        <dbReference type="EMBL" id="CAL0323136.1"/>
    </source>
</evidence>
<dbReference type="Pfam" id="PF03936">
    <property type="entry name" value="Terpene_synth_C"/>
    <property type="match status" value="1"/>
</dbReference>
<proteinExistence type="predicted"/>
<dbReference type="PANTHER" id="PTHR31225">
    <property type="entry name" value="OS04G0344100 PROTEIN-RELATED"/>
    <property type="match status" value="1"/>
</dbReference>
<dbReference type="InterPro" id="IPR050148">
    <property type="entry name" value="Terpene_synthase-like"/>
</dbReference>
<evidence type="ECO:0000256" key="1">
    <source>
        <dbReference type="ARBA" id="ARBA00022723"/>
    </source>
</evidence>
<name>A0AAV1XNB4_LUPLU</name>
<accession>A0AAV1XNB4</accession>
<gene>
    <name evidence="3" type="ORF">LLUT_LOCUS24196</name>
</gene>
<keyword evidence="4" id="KW-1185">Reference proteome</keyword>
<dbReference type="GO" id="GO:0000287">
    <property type="term" value="F:magnesium ion binding"/>
    <property type="evidence" value="ECO:0007669"/>
    <property type="project" value="InterPro"/>
</dbReference>
<sequence>MNLLSVLEDESNHGENVGMSQYYIIEYCLICDITQAYLLEAKWCKEGYIPTYDEYKINGIITSTFTVQITSFIALGDFATKDVFDWISSNPNNIKAASIIGRVMDDMASHNFEQKRVHVASAVECCIKQHGISEEEAYELINKDVKQCWKIINEEYLMKPNYIPNYVLDCVANLARMCELVYQNREDKYTDEKLMKDYVFSMLVDPVCINLHHQHEKLSLI</sequence>
<feature type="domain" description="Terpene synthase metal-binding" evidence="2">
    <location>
        <begin position="21"/>
        <end position="150"/>
    </location>
</feature>
<dbReference type="SUPFAM" id="SSF48576">
    <property type="entry name" value="Terpenoid synthases"/>
    <property type="match status" value="1"/>
</dbReference>
<dbReference type="PANTHER" id="PTHR31225:SF241">
    <property type="entry name" value="TERPENE SYNTHASE FAMILY, METAL-BINDING DOMAIN PROTEIN"/>
    <property type="match status" value="1"/>
</dbReference>
<dbReference type="AlphaFoldDB" id="A0AAV1XNB4"/>
<organism evidence="3 4">
    <name type="scientific">Lupinus luteus</name>
    <name type="common">European yellow lupine</name>
    <dbReference type="NCBI Taxonomy" id="3873"/>
    <lineage>
        <taxon>Eukaryota</taxon>
        <taxon>Viridiplantae</taxon>
        <taxon>Streptophyta</taxon>
        <taxon>Embryophyta</taxon>
        <taxon>Tracheophyta</taxon>
        <taxon>Spermatophyta</taxon>
        <taxon>Magnoliopsida</taxon>
        <taxon>eudicotyledons</taxon>
        <taxon>Gunneridae</taxon>
        <taxon>Pentapetalae</taxon>
        <taxon>rosids</taxon>
        <taxon>fabids</taxon>
        <taxon>Fabales</taxon>
        <taxon>Fabaceae</taxon>
        <taxon>Papilionoideae</taxon>
        <taxon>50 kb inversion clade</taxon>
        <taxon>genistoids sensu lato</taxon>
        <taxon>core genistoids</taxon>
        <taxon>Genisteae</taxon>
        <taxon>Lupinus</taxon>
    </lineage>
</organism>
<dbReference type="EMBL" id="CAXHTB010000016">
    <property type="protein sequence ID" value="CAL0323136.1"/>
    <property type="molecule type" value="Genomic_DNA"/>
</dbReference>
<dbReference type="InterPro" id="IPR008949">
    <property type="entry name" value="Isoprenoid_synthase_dom_sf"/>
</dbReference>
<dbReference type="Proteomes" id="UP001497480">
    <property type="component" value="Unassembled WGS sequence"/>
</dbReference>
<dbReference type="Gene3D" id="1.10.600.10">
    <property type="entry name" value="Farnesyl Diphosphate Synthase"/>
    <property type="match status" value="1"/>
</dbReference>
<evidence type="ECO:0000313" key="4">
    <source>
        <dbReference type="Proteomes" id="UP001497480"/>
    </source>
</evidence>
<protein>
    <recommendedName>
        <fullName evidence="2">Terpene synthase metal-binding domain-containing protein</fullName>
    </recommendedName>
</protein>
<reference evidence="3 4" key="1">
    <citation type="submission" date="2024-03" db="EMBL/GenBank/DDBJ databases">
        <authorList>
            <person name="Martinez-Hernandez J."/>
        </authorList>
    </citation>
    <scope>NUCLEOTIDE SEQUENCE [LARGE SCALE GENOMIC DNA]</scope>
</reference>